<evidence type="ECO:0000256" key="6">
    <source>
        <dbReference type="PIRNR" id="PIRNR001123"/>
    </source>
</evidence>
<dbReference type="Gene3D" id="3.40.630.10">
    <property type="entry name" value="Zn peptidases"/>
    <property type="match status" value="1"/>
</dbReference>
<evidence type="ECO:0000313" key="9">
    <source>
        <dbReference type="EMBL" id="QNM16197.1"/>
    </source>
</evidence>
<dbReference type="GO" id="GO:0004177">
    <property type="term" value="F:aminopeptidase activity"/>
    <property type="evidence" value="ECO:0007669"/>
    <property type="project" value="UniProtKB-UniRule"/>
</dbReference>
<evidence type="ECO:0000256" key="5">
    <source>
        <dbReference type="ARBA" id="ARBA00022801"/>
    </source>
</evidence>
<feature type="active site" description="Proton acceptor" evidence="7">
    <location>
        <position position="224"/>
    </location>
</feature>
<feature type="binding site" evidence="8">
    <location>
        <position position="324"/>
    </location>
    <ligand>
        <name>Zn(2+)</name>
        <dbReference type="ChEBI" id="CHEBI:29105"/>
        <label>2</label>
    </ligand>
</feature>
<dbReference type="SUPFAM" id="SSF101821">
    <property type="entry name" value="Aminopeptidase/glucanase lid domain"/>
    <property type="match status" value="1"/>
</dbReference>
<comment type="cofactor">
    <cofactor evidence="8">
        <name>a divalent metal cation</name>
        <dbReference type="ChEBI" id="CHEBI:60240"/>
    </cofactor>
    <text evidence="8">Binds 2 divalent metal cations per subunit.</text>
</comment>
<accession>A0A7G9GZG5</accession>
<dbReference type="Pfam" id="PF05343">
    <property type="entry name" value="Peptidase_M42"/>
    <property type="match status" value="1"/>
</dbReference>
<dbReference type="RefSeq" id="WP_101475192.1">
    <property type="nucleotide sequence ID" value="NZ_JAQEZM010000010.1"/>
</dbReference>
<feature type="binding site" evidence="8">
    <location>
        <position position="244"/>
    </location>
    <ligand>
        <name>Zn(2+)</name>
        <dbReference type="ChEBI" id="CHEBI:29105"/>
        <label>1</label>
    </ligand>
</feature>
<dbReference type="GO" id="GO:0046872">
    <property type="term" value="F:metal ion binding"/>
    <property type="evidence" value="ECO:0007669"/>
    <property type="project" value="UniProtKB-UniRule"/>
</dbReference>
<gene>
    <name evidence="9" type="ORF">H9Q81_03095</name>
</gene>
<feature type="binding site" evidence="8">
    <location>
        <position position="225"/>
    </location>
    <ligand>
        <name>Zn(2+)</name>
        <dbReference type="ChEBI" id="CHEBI:29105"/>
        <label>2</label>
    </ligand>
</feature>
<reference evidence="9 10" key="1">
    <citation type="submission" date="2020-08" db="EMBL/GenBank/DDBJ databases">
        <authorList>
            <person name="Liu C."/>
            <person name="Sun Q."/>
        </authorList>
    </citation>
    <scope>NUCLEOTIDE SEQUENCE [LARGE SCALE GENOMIC DNA]</scope>
    <source>
        <strain evidence="9 10">NSJ-57</strain>
    </source>
</reference>
<evidence type="ECO:0000313" key="10">
    <source>
        <dbReference type="Proteomes" id="UP000515913"/>
    </source>
</evidence>
<dbReference type="PANTHER" id="PTHR32481:SF7">
    <property type="entry name" value="AMINOPEPTIDASE YHFE-RELATED"/>
    <property type="match status" value="1"/>
</dbReference>
<comment type="similarity">
    <text evidence="1 6">Belongs to the peptidase M42 family.</text>
</comment>
<feature type="binding site" evidence="8">
    <location>
        <position position="72"/>
    </location>
    <ligand>
        <name>Zn(2+)</name>
        <dbReference type="ChEBI" id="CHEBI:29105"/>
        <label>1</label>
    </ligand>
</feature>
<dbReference type="GO" id="GO:0006508">
    <property type="term" value="P:proteolysis"/>
    <property type="evidence" value="ECO:0007669"/>
    <property type="project" value="UniProtKB-KW"/>
</dbReference>
<dbReference type="Gene3D" id="2.40.30.40">
    <property type="entry name" value="Peptidase M42, domain 2"/>
    <property type="match status" value="1"/>
</dbReference>
<dbReference type="PANTHER" id="PTHR32481">
    <property type="entry name" value="AMINOPEPTIDASE"/>
    <property type="match status" value="1"/>
</dbReference>
<dbReference type="InterPro" id="IPR051464">
    <property type="entry name" value="Peptidase_M42_aminopept"/>
</dbReference>
<proteinExistence type="inferred from homology"/>
<dbReference type="KEGG" id="fho:H9Q81_03095"/>
<dbReference type="Proteomes" id="UP000515913">
    <property type="component" value="Chromosome"/>
</dbReference>
<keyword evidence="10" id="KW-1185">Reference proteome</keyword>
<keyword evidence="4 8" id="KW-0479">Metal-binding</keyword>
<dbReference type="EMBL" id="CP060637">
    <property type="protein sequence ID" value="QNM16197.1"/>
    <property type="molecule type" value="Genomic_DNA"/>
</dbReference>
<evidence type="ECO:0000256" key="2">
    <source>
        <dbReference type="ARBA" id="ARBA00022438"/>
    </source>
</evidence>
<evidence type="ECO:0000256" key="4">
    <source>
        <dbReference type="ARBA" id="ARBA00022723"/>
    </source>
</evidence>
<feature type="binding site" evidence="8">
    <location>
        <position position="190"/>
    </location>
    <ligand>
        <name>Zn(2+)</name>
        <dbReference type="ChEBI" id="CHEBI:29105"/>
        <label>1</label>
    </ligand>
</feature>
<dbReference type="AlphaFoldDB" id="A0A7G9GZG5"/>
<feature type="binding site" evidence="8">
    <location>
        <position position="190"/>
    </location>
    <ligand>
        <name>Zn(2+)</name>
        <dbReference type="ChEBI" id="CHEBI:29105"/>
        <label>2</label>
    </ligand>
</feature>
<dbReference type="PIRSF" id="PIRSF001123">
    <property type="entry name" value="PepA_GA"/>
    <property type="match status" value="1"/>
</dbReference>
<evidence type="ECO:0000256" key="7">
    <source>
        <dbReference type="PIRSR" id="PIRSR001123-1"/>
    </source>
</evidence>
<keyword evidence="3" id="KW-0645">Protease</keyword>
<evidence type="ECO:0000256" key="1">
    <source>
        <dbReference type="ARBA" id="ARBA00006272"/>
    </source>
</evidence>
<evidence type="ECO:0000256" key="3">
    <source>
        <dbReference type="ARBA" id="ARBA00022670"/>
    </source>
</evidence>
<dbReference type="InterPro" id="IPR008007">
    <property type="entry name" value="Peptidase_M42"/>
</dbReference>
<dbReference type="CDD" id="cd05657">
    <property type="entry name" value="M42_glucanase_like"/>
    <property type="match status" value="1"/>
</dbReference>
<sequence>MDFNIDVNYVIDTAVELISIPSPVGYTYDAITRVGQELCALGITNYKITKKGAIIGFIEGENNNYKKMISAHVDTLGAMVKKIKSNGRLQLVNLGGVNWGSVEGENVTIHTLNGDDIEGTIIPVKSSVHIYGDEARDMARNASTMEVRLDEDVKTKENTENLGIRVGDFVSFDPRTVITESGYIKSRFIDDKMCVAQLLGYIKYLKDNNMKPKNGLYIYISNYEEIGHGISIVPDDLDEFIALDIGLVGEDALGDEKKVSIAAKDNKTPYDITVRMGLVEAAEMNDIKYTIDVYNRYGSDSSATLLQAFDFKSACIGPSVESSHHYERTHIDGVIETIKLLIAYL</sequence>
<keyword evidence="5" id="KW-0378">Hydrolase</keyword>
<protein>
    <submittedName>
        <fullName evidence="9">M42 family metallopeptidase</fullName>
    </submittedName>
</protein>
<organism evidence="9 10">
    <name type="scientific">Fusobacterium hominis</name>
    <dbReference type="NCBI Taxonomy" id="2764326"/>
    <lineage>
        <taxon>Bacteria</taxon>
        <taxon>Fusobacteriati</taxon>
        <taxon>Fusobacteriota</taxon>
        <taxon>Fusobacteriia</taxon>
        <taxon>Fusobacteriales</taxon>
        <taxon>Fusobacteriaceae</taxon>
        <taxon>Fusobacterium</taxon>
    </lineage>
</organism>
<name>A0A7G9GZG5_9FUSO</name>
<dbReference type="SUPFAM" id="SSF53187">
    <property type="entry name" value="Zn-dependent exopeptidases"/>
    <property type="match status" value="1"/>
</dbReference>
<keyword evidence="2" id="KW-0031">Aminopeptidase</keyword>
<dbReference type="InterPro" id="IPR023367">
    <property type="entry name" value="Peptidase_M42_dom2"/>
</dbReference>
<evidence type="ECO:0000256" key="8">
    <source>
        <dbReference type="PIRSR" id="PIRSR001123-2"/>
    </source>
</evidence>